<name>A0A9Q1FJ55_SYNKA</name>
<dbReference type="Proteomes" id="UP001152622">
    <property type="component" value="Chromosome 5"/>
</dbReference>
<accession>A0A9Q1FJ55</accession>
<reference evidence="2" key="1">
    <citation type="journal article" date="2023" name="Science">
        <title>Genome structures resolve the early diversification of teleost fishes.</title>
        <authorList>
            <person name="Parey E."/>
            <person name="Louis A."/>
            <person name="Montfort J."/>
            <person name="Bouchez O."/>
            <person name="Roques C."/>
            <person name="Iampietro C."/>
            <person name="Lluch J."/>
            <person name="Castinel A."/>
            <person name="Donnadieu C."/>
            <person name="Desvignes T."/>
            <person name="Floi Bucao C."/>
            <person name="Jouanno E."/>
            <person name="Wen M."/>
            <person name="Mejri S."/>
            <person name="Dirks R."/>
            <person name="Jansen H."/>
            <person name="Henkel C."/>
            <person name="Chen W.J."/>
            <person name="Zahm M."/>
            <person name="Cabau C."/>
            <person name="Klopp C."/>
            <person name="Thompson A.W."/>
            <person name="Robinson-Rechavi M."/>
            <person name="Braasch I."/>
            <person name="Lecointre G."/>
            <person name="Bobe J."/>
            <person name="Postlethwait J.H."/>
            <person name="Berthelot C."/>
            <person name="Roest Crollius H."/>
            <person name="Guiguen Y."/>
        </authorList>
    </citation>
    <scope>NUCLEOTIDE SEQUENCE</scope>
    <source>
        <strain evidence="2">WJC10195</strain>
    </source>
</reference>
<evidence type="ECO:0000313" key="2">
    <source>
        <dbReference type="EMBL" id="KAJ8359846.1"/>
    </source>
</evidence>
<proteinExistence type="predicted"/>
<keyword evidence="3" id="KW-1185">Reference proteome</keyword>
<gene>
    <name evidence="2" type="ORF">SKAU_G00163710</name>
</gene>
<feature type="region of interest" description="Disordered" evidence="1">
    <location>
        <begin position="34"/>
        <end position="53"/>
    </location>
</feature>
<dbReference type="AlphaFoldDB" id="A0A9Q1FJ55"/>
<protein>
    <submittedName>
        <fullName evidence="2">Uncharacterized protein</fullName>
    </submittedName>
</protein>
<sequence length="77" mass="8678">MQDHQPPFPDDCGTARVPLVPVWISRAPGSCVRSNRLVPPEDESRETETRTNPLASHLQRDMVINDMRGTCPHKCKV</sequence>
<evidence type="ECO:0000313" key="3">
    <source>
        <dbReference type="Proteomes" id="UP001152622"/>
    </source>
</evidence>
<evidence type="ECO:0000256" key="1">
    <source>
        <dbReference type="SAM" id="MobiDB-lite"/>
    </source>
</evidence>
<dbReference type="EMBL" id="JAINUF010000005">
    <property type="protein sequence ID" value="KAJ8359846.1"/>
    <property type="molecule type" value="Genomic_DNA"/>
</dbReference>
<comment type="caution">
    <text evidence="2">The sequence shown here is derived from an EMBL/GenBank/DDBJ whole genome shotgun (WGS) entry which is preliminary data.</text>
</comment>
<organism evidence="2 3">
    <name type="scientific">Synaphobranchus kaupii</name>
    <name type="common">Kaup's arrowtooth eel</name>
    <dbReference type="NCBI Taxonomy" id="118154"/>
    <lineage>
        <taxon>Eukaryota</taxon>
        <taxon>Metazoa</taxon>
        <taxon>Chordata</taxon>
        <taxon>Craniata</taxon>
        <taxon>Vertebrata</taxon>
        <taxon>Euteleostomi</taxon>
        <taxon>Actinopterygii</taxon>
        <taxon>Neopterygii</taxon>
        <taxon>Teleostei</taxon>
        <taxon>Anguilliformes</taxon>
        <taxon>Synaphobranchidae</taxon>
        <taxon>Synaphobranchus</taxon>
    </lineage>
</organism>